<name>A0A9X0DAW0_9CNID</name>
<dbReference type="InterPro" id="IPR038739">
    <property type="entry name" value="ARMC8/Vid28"/>
</dbReference>
<proteinExistence type="predicted"/>
<comment type="caution">
    <text evidence="6">The sequence shown here is derived from an EMBL/GenBank/DDBJ whole genome shotgun (WGS) entry which is preliminary data.</text>
</comment>
<dbReference type="EMBL" id="MU825403">
    <property type="protein sequence ID" value="KAJ7392008.1"/>
    <property type="molecule type" value="Genomic_DNA"/>
</dbReference>
<dbReference type="AlphaFoldDB" id="A0A9X0DAW0"/>
<sequence length="145" mass="16462">MKTLGLMRNLLSGREDIDRIMLLHGARVMESVKPILDSETRTEDVKEQALCVIANIANGSSAKDFVMRDEILLKRLMHYMMNDSVKLQMAATYCVSNLVWSTEDGAVDRQQKLRDLGVQKLLQSLLTTSDVNLFERVKTALQQFT</sequence>
<dbReference type="GO" id="GO:0034657">
    <property type="term" value="C:GID complex"/>
    <property type="evidence" value="ECO:0007669"/>
    <property type="project" value="TreeGrafter"/>
</dbReference>
<evidence type="ECO:0000256" key="1">
    <source>
        <dbReference type="ARBA" id="ARBA00004123"/>
    </source>
</evidence>
<dbReference type="PANTHER" id="PTHR15651">
    <property type="entry name" value="ARMADILLO REPEAT-CONTAINING PROTEIN 8"/>
    <property type="match status" value="1"/>
</dbReference>
<dbReference type="SUPFAM" id="SSF48371">
    <property type="entry name" value="ARM repeat"/>
    <property type="match status" value="1"/>
</dbReference>
<organism evidence="6 7">
    <name type="scientific">Desmophyllum pertusum</name>
    <dbReference type="NCBI Taxonomy" id="174260"/>
    <lineage>
        <taxon>Eukaryota</taxon>
        <taxon>Metazoa</taxon>
        <taxon>Cnidaria</taxon>
        <taxon>Anthozoa</taxon>
        <taxon>Hexacorallia</taxon>
        <taxon>Scleractinia</taxon>
        <taxon>Caryophylliina</taxon>
        <taxon>Caryophylliidae</taxon>
        <taxon>Desmophyllum</taxon>
    </lineage>
</organism>
<accession>A0A9X0DAW0</accession>
<dbReference type="GO" id="GO:0005634">
    <property type="term" value="C:nucleus"/>
    <property type="evidence" value="ECO:0007669"/>
    <property type="project" value="UniProtKB-SubCell"/>
</dbReference>
<protein>
    <submittedName>
        <fullName evidence="6">Armadillo repeat-containing protein 8</fullName>
    </submittedName>
</protein>
<evidence type="ECO:0000256" key="3">
    <source>
        <dbReference type="ARBA" id="ARBA00022490"/>
    </source>
</evidence>
<evidence type="ECO:0000313" key="6">
    <source>
        <dbReference type="EMBL" id="KAJ7392008.1"/>
    </source>
</evidence>
<evidence type="ECO:0000256" key="4">
    <source>
        <dbReference type="ARBA" id="ARBA00022737"/>
    </source>
</evidence>
<keyword evidence="3" id="KW-0963">Cytoplasm</keyword>
<dbReference type="InterPro" id="IPR011989">
    <property type="entry name" value="ARM-like"/>
</dbReference>
<gene>
    <name evidence="6" type="primary">ARMC8_4</name>
    <name evidence="6" type="ORF">OS493_014941</name>
</gene>
<dbReference type="Proteomes" id="UP001163046">
    <property type="component" value="Unassembled WGS sequence"/>
</dbReference>
<evidence type="ECO:0000256" key="5">
    <source>
        <dbReference type="ARBA" id="ARBA00023242"/>
    </source>
</evidence>
<dbReference type="InterPro" id="IPR016024">
    <property type="entry name" value="ARM-type_fold"/>
</dbReference>
<comment type="subcellular location">
    <subcellularLocation>
        <location evidence="2">Cytoplasm</location>
    </subcellularLocation>
    <subcellularLocation>
        <location evidence="1">Nucleus</location>
    </subcellularLocation>
</comment>
<dbReference type="GO" id="GO:0043161">
    <property type="term" value="P:proteasome-mediated ubiquitin-dependent protein catabolic process"/>
    <property type="evidence" value="ECO:0007669"/>
    <property type="project" value="TreeGrafter"/>
</dbReference>
<dbReference type="PANTHER" id="PTHR15651:SF7">
    <property type="entry name" value="ARMADILLO REPEAT-CONTAINING PROTEIN 8"/>
    <property type="match status" value="1"/>
</dbReference>
<dbReference type="Gene3D" id="1.25.10.10">
    <property type="entry name" value="Leucine-rich Repeat Variant"/>
    <property type="match status" value="1"/>
</dbReference>
<reference evidence="6" key="1">
    <citation type="submission" date="2023-01" db="EMBL/GenBank/DDBJ databases">
        <title>Genome assembly of the deep-sea coral Lophelia pertusa.</title>
        <authorList>
            <person name="Herrera S."/>
            <person name="Cordes E."/>
        </authorList>
    </citation>
    <scope>NUCLEOTIDE SEQUENCE</scope>
    <source>
        <strain evidence="6">USNM1676648</strain>
        <tissue evidence="6">Polyp</tissue>
    </source>
</reference>
<keyword evidence="7" id="KW-1185">Reference proteome</keyword>
<keyword evidence="4" id="KW-0677">Repeat</keyword>
<keyword evidence="5" id="KW-0539">Nucleus</keyword>
<evidence type="ECO:0000256" key="2">
    <source>
        <dbReference type="ARBA" id="ARBA00004496"/>
    </source>
</evidence>
<evidence type="ECO:0000313" key="7">
    <source>
        <dbReference type="Proteomes" id="UP001163046"/>
    </source>
</evidence>
<dbReference type="GO" id="GO:0005737">
    <property type="term" value="C:cytoplasm"/>
    <property type="evidence" value="ECO:0007669"/>
    <property type="project" value="UniProtKB-SubCell"/>
</dbReference>
<dbReference type="OrthoDB" id="5559898at2759"/>